<dbReference type="RefSeq" id="WP_196396246.1">
    <property type="nucleotide sequence ID" value="NZ_JADNYM010000008.1"/>
</dbReference>
<dbReference type="NCBIfam" id="TIGR00199">
    <property type="entry name" value="PncC_domain"/>
    <property type="match status" value="1"/>
</dbReference>
<evidence type="ECO:0000313" key="2">
    <source>
        <dbReference type="EMBL" id="MBG0739305.1"/>
    </source>
</evidence>
<dbReference type="AlphaFoldDB" id="A0A931CMQ4"/>
<evidence type="ECO:0000313" key="3">
    <source>
        <dbReference type="Proteomes" id="UP000655366"/>
    </source>
</evidence>
<evidence type="ECO:0000259" key="1">
    <source>
        <dbReference type="Pfam" id="PF02464"/>
    </source>
</evidence>
<gene>
    <name evidence="2" type="ORF">IV500_07870</name>
</gene>
<name>A0A931CMQ4_9MICC</name>
<reference evidence="2 3" key="1">
    <citation type="submission" date="2020-11" db="EMBL/GenBank/DDBJ databases">
        <title>Arthrobacter antarcticus sp. nov., isolated from Antarctic Soil.</title>
        <authorList>
            <person name="Li J."/>
        </authorList>
    </citation>
    <scope>NUCLEOTIDE SEQUENCE [LARGE SCALE GENOMIC DNA]</scope>
    <source>
        <strain evidence="2 3">Z1-20</strain>
    </source>
</reference>
<accession>A0A931CMQ4</accession>
<keyword evidence="3" id="KW-1185">Reference proteome</keyword>
<dbReference type="Proteomes" id="UP000655366">
    <property type="component" value="Unassembled WGS sequence"/>
</dbReference>
<dbReference type="InterPro" id="IPR036653">
    <property type="entry name" value="CinA-like_C"/>
</dbReference>
<dbReference type="Pfam" id="PF02464">
    <property type="entry name" value="CinA"/>
    <property type="match status" value="1"/>
</dbReference>
<protein>
    <submittedName>
        <fullName evidence="2">CinA family protein</fullName>
    </submittedName>
</protein>
<dbReference type="Gene3D" id="3.90.950.20">
    <property type="entry name" value="CinA-like"/>
    <property type="match status" value="1"/>
</dbReference>
<organism evidence="2 3">
    <name type="scientific">Arthrobacter terrae</name>
    <dbReference type="NCBI Taxonomy" id="2935737"/>
    <lineage>
        <taxon>Bacteria</taxon>
        <taxon>Bacillati</taxon>
        <taxon>Actinomycetota</taxon>
        <taxon>Actinomycetes</taxon>
        <taxon>Micrococcales</taxon>
        <taxon>Micrococcaceae</taxon>
        <taxon>Arthrobacter</taxon>
    </lineage>
</organism>
<sequence>MIILDLPRIIADATAAGLSVATAESLTGGMVAAALVQVPGASAMLLGGVIAYQNSVKSSVLGVSAGLLESSGAVDPEVAREMALGACRITGARVGVATTGVAGPEPHGGKSVGSVYIGIALDGVAQAYEYHFAGVRSDVRQQACDEALSLLQQVVAQVREQNP</sequence>
<dbReference type="SUPFAM" id="SSF142433">
    <property type="entry name" value="CinA-like"/>
    <property type="match status" value="1"/>
</dbReference>
<feature type="domain" description="CinA C-terminal" evidence="1">
    <location>
        <begin position="10"/>
        <end position="154"/>
    </location>
</feature>
<proteinExistence type="predicted"/>
<comment type="caution">
    <text evidence="2">The sequence shown here is derived from an EMBL/GenBank/DDBJ whole genome shotgun (WGS) entry which is preliminary data.</text>
</comment>
<dbReference type="InterPro" id="IPR008136">
    <property type="entry name" value="CinA_C"/>
</dbReference>
<dbReference type="EMBL" id="JADNYM010000008">
    <property type="protein sequence ID" value="MBG0739305.1"/>
    <property type="molecule type" value="Genomic_DNA"/>
</dbReference>